<evidence type="ECO:0000313" key="2">
    <source>
        <dbReference type="Proteomes" id="UP000279909"/>
    </source>
</evidence>
<evidence type="ECO:0000313" key="1">
    <source>
        <dbReference type="EMBL" id="RND01340.1"/>
    </source>
</evidence>
<dbReference type="RefSeq" id="WP_122970554.1">
    <property type="nucleotide sequence ID" value="NZ_RHLQ01000002.1"/>
</dbReference>
<comment type="caution">
    <text evidence="1">The sequence shown here is derived from an EMBL/GenBank/DDBJ whole genome shotgun (WGS) entry which is preliminary data.</text>
</comment>
<gene>
    <name evidence="1" type="ORF">EC501_01660</name>
</gene>
<dbReference type="EMBL" id="RHLQ01000002">
    <property type="protein sequence ID" value="RND01340.1"/>
    <property type="molecule type" value="Genomic_DNA"/>
</dbReference>
<proteinExistence type="predicted"/>
<accession>A0A3M8HFX6</accession>
<name>A0A3M8HFX6_9BACI</name>
<organism evidence="1 2">
    <name type="scientific">Lysinibacillus halotolerans</name>
    <dbReference type="NCBI Taxonomy" id="1368476"/>
    <lineage>
        <taxon>Bacteria</taxon>
        <taxon>Bacillati</taxon>
        <taxon>Bacillota</taxon>
        <taxon>Bacilli</taxon>
        <taxon>Bacillales</taxon>
        <taxon>Bacillaceae</taxon>
        <taxon>Lysinibacillus</taxon>
    </lineage>
</organism>
<dbReference type="Proteomes" id="UP000279909">
    <property type="component" value="Unassembled WGS sequence"/>
</dbReference>
<protein>
    <submittedName>
        <fullName evidence="1">Uncharacterized protein</fullName>
    </submittedName>
</protein>
<dbReference type="OrthoDB" id="2382197at2"/>
<sequence>MYKKLSTIDFHYFIGQKITEVNTEKNVPFGMEFESGSLIIECPWRILTSNEVVIGYSDCLQSPDQYSYKEVEKILTGKRIVNIFHFEHISDLVLEAEGNIYVELFHDSNYFEGWQLRGDNEFYLVSLPGGSYAEF</sequence>
<keyword evidence="2" id="KW-1185">Reference proteome</keyword>
<reference evidence="1 2" key="1">
    <citation type="journal article" date="2014" name="Int. J. Syst. Evol. Microbiol.">
        <title>Lysinibacillus halotolerans sp. nov., isolated from saline-alkaline soil.</title>
        <authorList>
            <person name="Kong D."/>
            <person name="Wang Y."/>
            <person name="Zhao B."/>
            <person name="Li Y."/>
            <person name="Song J."/>
            <person name="Zhai Y."/>
            <person name="Zhang C."/>
            <person name="Wang H."/>
            <person name="Chen X."/>
            <person name="Zhao B."/>
            <person name="Ruan Z."/>
        </authorList>
    </citation>
    <scope>NUCLEOTIDE SEQUENCE [LARGE SCALE GENOMIC DNA]</scope>
    <source>
        <strain evidence="1 2">MCCC 1A12703</strain>
    </source>
</reference>
<dbReference type="AlphaFoldDB" id="A0A3M8HFX6"/>